<protein>
    <submittedName>
        <fullName evidence="1">Uncharacterized protein</fullName>
    </submittedName>
</protein>
<gene>
    <name evidence="1" type="ORF">HMPREF1051_2877</name>
</gene>
<dbReference type="AlphaFoldDB" id="I2NWT5"/>
<name>I2NWT5_NEISI</name>
<sequence length="56" mass="6429">MDDFVLIFWKGGILSDRRSLPKPAAVLLERSSEKGNCQAISLFRRPLEPSCFKYKL</sequence>
<evidence type="ECO:0000313" key="1">
    <source>
        <dbReference type="EMBL" id="EIG30296.1"/>
    </source>
</evidence>
<reference evidence="1 2" key="1">
    <citation type="submission" date="2012-04" db="EMBL/GenBank/DDBJ databases">
        <authorList>
            <person name="Harkins D.M."/>
            <person name="Madupu R."/>
            <person name="Durkin A.S."/>
            <person name="Torralba M."/>
            <person name="Methe B."/>
            <person name="Sutton G.G."/>
            <person name="Nelson K.E."/>
        </authorList>
    </citation>
    <scope>NUCLEOTIDE SEQUENCE [LARGE SCALE GENOMIC DNA]</scope>
    <source>
        <strain evidence="1 2">VK64</strain>
    </source>
</reference>
<organism evidence="1 2">
    <name type="scientific">Neisseria sicca VK64</name>
    <dbReference type="NCBI Taxonomy" id="1095748"/>
    <lineage>
        <taxon>Bacteria</taxon>
        <taxon>Pseudomonadati</taxon>
        <taxon>Pseudomonadota</taxon>
        <taxon>Betaproteobacteria</taxon>
        <taxon>Neisseriales</taxon>
        <taxon>Neisseriaceae</taxon>
        <taxon>Neisseria</taxon>
    </lineage>
</organism>
<proteinExistence type="predicted"/>
<evidence type="ECO:0000313" key="2">
    <source>
        <dbReference type="Proteomes" id="UP000004473"/>
    </source>
</evidence>
<accession>I2NWT5</accession>
<comment type="caution">
    <text evidence="1">The sequence shown here is derived from an EMBL/GenBank/DDBJ whole genome shotgun (WGS) entry which is preliminary data.</text>
</comment>
<dbReference type="Proteomes" id="UP000004473">
    <property type="component" value="Unassembled WGS sequence"/>
</dbReference>
<dbReference type="EMBL" id="AJMT01000008">
    <property type="protein sequence ID" value="EIG30296.1"/>
    <property type="molecule type" value="Genomic_DNA"/>
</dbReference>